<dbReference type="RefSeq" id="WP_076429803.1">
    <property type="nucleotide sequence ID" value="NZ_FTNO01000001.1"/>
</dbReference>
<evidence type="ECO:0000313" key="13">
    <source>
        <dbReference type="EMBL" id="SIR21547.1"/>
    </source>
</evidence>
<dbReference type="InterPro" id="IPR009000">
    <property type="entry name" value="Transl_B-barrel_sf"/>
</dbReference>
<evidence type="ECO:0000256" key="10">
    <source>
        <dbReference type="SAM" id="Coils"/>
    </source>
</evidence>
<dbReference type="Pfam" id="PF01411">
    <property type="entry name" value="tRNA-synt_2c"/>
    <property type="match status" value="1"/>
</dbReference>
<protein>
    <submittedName>
        <fullName evidence="13">Alanyl-tRNA synthetase</fullName>
    </submittedName>
</protein>
<dbReference type="SUPFAM" id="SSF50447">
    <property type="entry name" value="Translation proteins"/>
    <property type="match status" value="1"/>
</dbReference>
<comment type="similarity">
    <text evidence="1">Belongs to the class-II aminoacyl-tRNA synthetase family.</text>
</comment>
<keyword evidence="3" id="KW-0436">Ligase</keyword>
<evidence type="ECO:0000256" key="3">
    <source>
        <dbReference type="ARBA" id="ARBA00022598"/>
    </source>
</evidence>
<dbReference type="GO" id="GO:0005524">
    <property type="term" value="F:ATP binding"/>
    <property type="evidence" value="ECO:0007669"/>
    <property type="project" value="UniProtKB-KW"/>
</dbReference>
<dbReference type="Pfam" id="PF07973">
    <property type="entry name" value="tRNA_SAD"/>
    <property type="match status" value="1"/>
</dbReference>
<name>A0A1N6Z423_9EURY</name>
<evidence type="ECO:0000259" key="12">
    <source>
        <dbReference type="PROSITE" id="PS50860"/>
    </source>
</evidence>
<dbReference type="SMART" id="SM00863">
    <property type="entry name" value="tRNA_SAD"/>
    <property type="match status" value="1"/>
</dbReference>
<keyword evidence="4" id="KW-0547">Nucleotide-binding</keyword>
<dbReference type="InterPro" id="IPR018163">
    <property type="entry name" value="Thr/Ala-tRNA-synth_IIc_edit"/>
</dbReference>
<dbReference type="Gene3D" id="3.10.310.40">
    <property type="match status" value="1"/>
</dbReference>
<dbReference type="OrthoDB" id="11392at2157"/>
<reference evidence="14" key="1">
    <citation type="submission" date="2017-01" db="EMBL/GenBank/DDBJ databases">
        <authorList>
            <person name="Varghese N."/>
            <person name="Submissions S."/>
        </authorList>
    </citation>
    <scope>NUCLEOTIDE SEQUENCE [LARGE SCALE GENOMIC DNA]</scope>
    <source>
        <strain evidence="14">CGMCC 1.7737</strain>
    </source>
</reference>
<keyword evidence="10" id="KW-0175">Coiled coil</keyword>
<dbReference type="GO" id="GO:0004813">
    <property type="term" value="F:alanine-tRNA ligase activity"/>
    <property type="evidence" value="ECO:0007669"/>
    <property type="project" value="InterPro"/>
</dbReference>
<keyword evidence="9 13" id="KW-0030">Aminoacyl-tRNA synthetase</keyword>
<evidence type="ECO:0000256" key="6">
    <source>
        <dbReference type="ARBA" id="ARBA00022840"/>
    </source>
</evidence>
<gene>
    <name evidence="13" type="ORF">SAMN05421858_1859</name>
</gene>
<dbReference type="Gene3D" id="3.30.980.10">
    <property type="entry name" value="Threonyl-trna Synthetase, Chain A, domain 2"/>
    <property type="match status" value="1"/>
</dbReference>
<evidence type="ECO:0000256" key="5">
    <source>
        <dbReference type="ARBA" id="ARBA00022833"/>
    </source>
</evidence>
<dbReference type="InterPro" id="IPR050058">
    <property type="entry name" value="Ala-tRNA_ligase"/>
</dbReference>
<keyword evidence="7" id="KW-0694">RNA-binding</keyword>
<organism evidence="13 14">
    <name type="scientific">Haladaptatus litoreus</name>
    <dbReference type="NCBI Taxonomy" id="553468"/>
    <lineage>
        <taxon>Archaea</taxon>
        <taxon>Methanobacteriati</taxon>
        <taxon>Methanobacteriota</taxon>
        <taxon>Stenosarchaea group</taxon>
        <taxon>Halobacteria</taxon>
        <taxon>Halobacteriales</taxon>
        <taxon>Haladaptataceae</taxon>
        <taxon>Haladaptatus</taxon>
    </lineage>
</organism>
<dbReference type="AlphaFoldDB" id="A0A1N6Z423"/>
<dbReference type="Gene3D" id="2.40.30.130">
    <property type="match status" value="1"/>
</dbReference>
<evidence type="ECO:0000256" key="4">
    <source>
        <dbReference type="ARBA" id="ARBA00022741"/>
    </source>
</evidence>
<evidence type="ECO:0000256" key="1">
    <source>
        <dbReference type="ARBA" id="ARBA00008226"/>
    </source>
</evidence>
<dbReference type="PROSITE" id="PS50860">
    <property type="entry name" value="AA_TRNA_LIGASE_II_ALA"/>
    <property type="match status" value="1"/>
</dbReference>
<evidence type="ECO:0000256" key="2">
    <source>
        <dbReference type="ARBA" id="ARBA00022555"/>
    </source>
</evidence>
<dbReference type="EMBL" id="FTNO01000001">
    <property type="protein sequence ID" value="SIR21547.1"/>
    <property type="molecule type" value="Genomic_DNA"/>
</dbReference>
<feature type="coiled-coil region" evidence="10">
    <location>
        <begin position="295"/>
        <end position="329"/>
    </location>
</feature>
<dbReference type="InterPro" id="IPR018164">
    <property type="entry name" value="Ala-tRNA-synth_IIc_N"/>
</dbReference>
<keyword evidence="5" id="KW-0862">Zinc</keyword>
<dbReference type="GO" id="GO:0000049">
    <property type="term" value="F:tRNA binding"/>
    <property type="evidence" value="ECO:0007669"/>
    <property type="project" value="UniProtKB-KW"/>
</dbReference>
<keyword evidence="2" id="KW-0820">tRNA-binding</keyword>
<dbReference type="SUPFAM" id="SSF55186">
    <property type="entry name" value="ThrRS/AlaRS common domain"/>
    <property type="match status" value="1"/>
</dbReference>
<dbReference type="InterPro" id="IPR018165">
    <property type="entry name" value="Ala-tRNA-synth_IIc_core"/>
</dbReference>
<keyword evidence="6" id="KW-0067">ATP-binding</keyword>
<dbReference type="GO" id="GO:0006419">
    <property type="term" value="P:alanyl-tRNA aminoacylation"/>
    <property type="evidence" value="ECO:0007669"/>
    <property type="project" value="InterPro"/>
</dbReference>
<evidence type="ECO:0000256" key="8">
    <source>
        <dbReference type="ARBA" id="ARBA00022917"/>
    </source>
</evidence>
<dbReference type="PANTHER" id="PTHR11777">
    <property type="entry name" value="ALANYL-TRNA SYNTHETASE"/>
    <property type="match status" value="1"/>
</dbReference>
<evidence type="ECO:0000256" key="9">
    <source>
        <dbReference type="ARBA" id="ARBA00023146"/>
    </source>
</evidence>
<sequence>MTRAPAEPYRTRFETTVKRRDGRDVVLSETYFYAESGGQPADRGTLGGVPVVDVQKRDGEVVHTLGTKTKSGVEMESESGTETKAHVGAENPAESGFDPDSAANLEFDAGDTIVGQIDEAFRIYCMRAHTASHVLYGAGRRMLDDLGYGGFDIGEEKIRVDFETSTDIDDEILVELERLTNRAVWDSLPVSWEQVPKAEAMEREEIAFNTKTEEGVLSDSDTVRIVEIEEWDVAACGGTHVENTAEIGPVTVLSRSNPGEGLTRVEFAVGPPAIQQQADEKSSALDSARLAGTSVEDLPEEIDRLTGELDSLESELADAKSQLVGAKIAELADETVSRNGSEWLVGTIDGVGPNALADRVRELAGDAADVVALTGKDGATFLVVGADGDVEAGDVIDEVTAEFGGGGGGSPTFAQGGGLSAEPEAVVEYLRK</sequence>
<evidence type="ECO:0000256" key="7">
    <source>
        <dbReference type="ARBA" id="ARBA00022884"/>
    </source>
</evidence>
<evidence type="ECO:0000313" key="14">
    <source>
        <dbReference type="Proteomes" id="UP000186914"/>
    </source>
</evidence>
<dbReference type="Proteomes" id="UP000186914">
    <property type="component" value="Unassembled WGS sequence"/>
</dbReference>
<dbReference type="GO" id="GO:0002161">
    <property type="term" value="F:aminoacyl-tRNA deacylase activity"/>
    <property type="evidence" value="ECO:0007669"/>
    <property type="project" value="TreeGrafter"/>
</dbReference>
<keyword evidence="8" id="KW-0648">Protein biosynthesis</keyword>
<feature type="domain" description="Alanyl-transfer RNA synthetases family profile" evidence="12">
    <location>
        <begin position="25"/>
        <end position="279"/>
    </location>
</feature>
<proteinExistence type="inferred from homology"/>
<feature type="region of interest" description="Disordered" evidence="11">
    <location>
        <begin position="70"/>
        <end position="102"/>
    </location>
</feature>
<dbReference type="PANTHER" id="PTHR11777:SF9">
    <property type="entry name" value="ALANINE--TRNA LIGASE, CYTOPLASMIC"/>
    <property type="match status" value="1"/>
</dbReference>
<dbReference type="InterPro" id="IPR012947">
    <property type="entry name" value="tRNA_SAD"/>
</dbReference>
<accession>A0A1N6Z423</accession>
<keyword evidence="14" id="KW-1185">Reference proteome</keyword>
<evidence type="ECO:0000256" key="11">
    <source>
        <dbReference type="SAM" id="MobiDB-lite"/>
    </source>
</evidence>